<dbReference type="Pfam" id="PF01915">
    <property type="entry name" value="Glyco_hydro_3_C"/>
    <property type="match status" value="1"/>
</dbReference>
<evidence type="ECO:0000256" key="4">
    <source>
        <dbReference type="SAM" id="SignalP"/>
    </source>
</evidence>
<reference evidence="6 7" key="1">
    <citation type="journal article" date="2012" name="Int. J. Syst. Evol. Microbiol.">
        <title>Flammeovirga pacifica sp. nov., isolated from deep-sea sediment.</title>
        <authorList>
            <person name="Xu H."/>
            <person name="Fu Y."/>
            <person name="Yang N."/>
            <person name="Ding Z."/>
            <person name="Lai Q."/>
            <person name="Zeng R."/>
        </authorList>
    </citation>
    <scope>NUCLEOTIDE SEQUENCE [LARGE SCALE GENOMIC DNA]</scope>
    <source>
        <strain evidence="7">DSM 24597 / LMG 26175 / WPAGA1</strain>
    </source>
</reference>
<dbReference type="Pfam" id="PF14310">
    <property type="entry name" value="Fn3-like"/>
    <property type="match status" value="1"/>
</dbReference>
<dbReference type="SUPFAM" id="SSF51445">
    <property type="entry name" value="(Trans)glycosidases"/>
    <property type="match status" value="1"/>
</dbReference>
<dbReference type="GO" id="GO:0045493">
    <property type="term" value="P:xylan catabolic process"/>
    <property type="evidence" value="ECO:0007669"/>
    <property type="project" value="InterPro"/>
</dbReference>
<dbReference type="EMBL" id="JRYR02000001">
    <property type="protein sequence ID" value="OHX66619.1"/>
    <property type="molecule type" value="Genomic_DNA"/>
</dbReference>
<dbReference type="Gene3D" id="3.40.50.1700">
    <property type="entry name" value="Glycoside hydrolase family 3 C-terminal domain"/>
    <property type="match status" value="1"/>
</dbReference>
<dbReference type="Pfam" id="PF00933">
    <property type="entry name" value="Glyco_hydro_3"/>
    <property type="match status" value="1"/>
</dbReference>
<dbReference type="Gene3D" id="3.20.20.300">
    <property type="entry name" value="Glycoside hydrolase, family 3, N-terminal domain"/>
    <property type="match status" value="1"/>
</dbReference>
<evidence type="ECO:0000313" key="6">
    <source>
        <dbReference type="EMBL" id="OHX66619.1"/>
    </source>
</evidence>
<accession>A0A1S1Z028</accession>
<dbReference type="PRINTS" id="PR00133">
    <property type="entry name" value="GLHYDRLASE3"/>
</dbReference>
<dbReference type="Gene3D" id="2.60.40.10">
    <property type="entry name" value="Immunoglobulins"/>
    <property type="match status" value="1"/>
</dbReference>
<dbReference type="InterPro" id="IPR017853">
    <property type="entry name" value="GH"/>
</dbReference>
<evidence type="ECO:0000256" key="3">
    <source>
        <dbReference type="ARBA" id="ARBA00022801"/>
    </source>
</evidence>
<dbReference type="PANTHER" id="PTHR42721:SF3">
    <property type="entry name" value="BETA-D-XYLOSIDASE 5-RELATED"/>
    <property type="match status" value="1"/>
</dbReference>
<dbReference type="RefSeq" id="WP_044221260.1">
    <property type="nucleotide sequence ID" value="NZ_JRYR02000001.1"/>
</dbReference>
<dbReference type="SMART" id="SM01217">
    <property type="entry name" value="Fn3_like"/>
    <property type="match status" value="1"/>
</dbReference>
<comment type="similarity">
    <text evidence="1">Belongs to the glycosyl hydrolase 3 family.</text>
</comment>
<sequence length="730" mass="80679">MKTLLLALSCLCLFTLSQKVHAQEDFIWLDPYRDTDDRIDALLKAMTLEEKASQLVDISVAIPRLEVPQYCWWNESLHGVARNGRATVFPQAIGMAASFDKELIQDISTAIGAEARAKFLEAIEMDNRSRYAGLTFWSPNVNIFRDPRWGRGQETYGEDPYLSGQMGLHFVRGLQGDDDKYLQAAACAKHFAVHSGPEEDRHVFDANPNLRDFRETYLPAFKTLVKEGNVEAVMGAYNRVFGDPACGSDILLKDILRKEWGFDGHVVSDCGAIEDFYAHHKVYPSGVEATAAAIKAGTDLNCGKVYKGNIVAAVQQGLITENEVDDRMRNLLETRFKLGLFDPAEINPFNNVKPDTVECDTHRRLAYEAALKSVVLLKNDNKALPLKKDIKRLYVVGPNANNSEVLLGNYFGVSGHMTNILEGIVSKVSLGTSINYKQGILLDRPNNNPIDWSTGEAAAADACIAVVGISGLIEGEEGEAIASSSKGDRNNMRLPENQIAYLKKIRSKSTNPLIVIITGGSPINLTEIEEIADAILFAWYPGQEGGEAIGDLVFGNVSPSGKLPITFPKSVDQLPDYDDYSMEGRTYRYMDVDPMYPFGFGLSYTSFKYGEVVVSKEKIKSKDDFEVSVKITNTGEHTAEDVVQLYLSEYQVKFTAPNHSLKGFERVKLAPGETKEVTFTISQEDRQIFNDEGKAIDPKGNLKITIGNASPMNRSNQLGANLSSTSIKIL</sequence>
<dbReference type="InterPro" id="IPR002772">
    <property type="entry name" value="Glyco_hydro_3_C"/>
</dbReference>
<dbReference type="InterPro" id="IPR013783">
    <property type="entry name" value="Ig-like_fold"/>
</dbReference>
<dbReference type="InterPro" id="IPR036881">
    <property type="entry name" value="Glyco_hydro_3_C_sf"/>
</dbReference>
<dbReference type="AlphaFoldDB" id="A0A1S1Z028"/>
<dbReference type="InterPro" id="IPR036962">
    <property type="entry name" value="Glyco_hydro_3_N_sf"/>
</dbReference>
<name>A0A1S1Z028_FLAPC</name>
<dbReference type="GO" id="GO:0046556">
    <property type="term" value="F:alpha-L-arabinofuranosidase activity"/>
    <property type="evidence" value="ECO:0007669"/>
    <property type="project" value="TreeGrafter"/>
</dbReference>
<keyword evidence="2 4" id="KW-0732">Signal</keyword>
<gene>
    <name evidence="6" type="ORF">NH26_09745</name>
</gene>
<dbReference type="GO" id="GO:0009044">
    <property type="term" value="F:xylan 1,4-beta-xylosidase activity"/>
    <property type="evidence" value="ECO:0007669"/>
    <property type="project" value="InterPro"/>
</dbReference>
<dbReference type="SUPFAM" id="SSF52279">
    <property type="entry name" value="Beta-D-glucan exohydrolase, C-terminal domain"/>
    <property type="match status" value="1"/>
</dbReference>
<keyword evidence="7" id="KW-1185">Reference proteome</keyword>
<dbReference type="GO" id="GO:0031222">
    <property type="term" value="P:arabinan catabolic process"/>
    <property type="evidence" value="ECO:0007669"/>
    <property type="project" value="TreeGrafter"/>
</dbReference>
<dbReference type="InterPro" id="IPR026891">
    <property type="entry name" value="Fn3-like"/>
</dbReference>
<comment type="caution">
    <text evidence="6">The sequence shown here is derived from an EMBL/GenBank/DDBJ whole genome shotgun (WGS) entry which is preliminary data.</text>
</comment>
<protein>
    <submittedName>
        <fullName evidence="6">Glycosyl hydrolase</fullName>
    </submittedName>
</protein>
<evidence type="ECO:0000313" key="7">
    <source>
        <dbReference type="Proteomes" id="UP000179797"/>
    </source>
</evidence>
<dbReference type="STRING" id="915059.NH26_09745"/>
<dbReference type="Proteomes" id="UP000179797">
    <property type="component" value="Unassembled WGS sequence"/>
</dbReference>
<dbReference type="InterPro" id="IPR001764">
    <property type="entry name" value="Glyco_hydro_3_N"/>
</dbReference>
<evidence type="ECO:0000259" key="5">
    <source>
        <dbReference type="SMART" id="SM01217"/>
    </source>
</evidence>
<organism evidence="6 7">
    <name type="scientific">Flammeovirga pacifica</name>
    <dbReference type="NCBI Taxonomy" id="915059"/>
    <lineage>
        <taxon>Bacteria</taxon>
        <taxon>Pseudomonadati</taxon>
        <taxon>Bacteroidota</taxon>
        <taxon>Cytophagia</taxon>
        <taxon>Cytophagales</taxon>
        <taxon>Flammeovirgaceae</taxon>
        <taxon>Flammeovirga</taxon>
    </lineage>
</organism>
<feature type="chain" id="PRO_5010276773" evidence="4">
    <location>
        <begin position="23"/>
        <end position="730"/>
    </location>
</feature>
<proteinExistence type="inferred from homology"/>
<feature type="signal peptide" evidence="4">
    <location>
        <begin position="1"/>
        <end position="22"/>
    </location>
</feature>
<dbReference type="InterPro" id="IPR044993">
    <property type="entry name" value="BXL"/>
</dbReference>
<feature type="domain" description="Fibronectin type III-like" evidence="5">
    <location>
        <begin position="641"/>
        <end position="710"/>
    </location>
</feature>
<dbReference type="PANTHER" id="PTHR42721">
    <property type="entry name" value="SUGAR HYDROLASE-RELATED"/>
    <property type="match status" value="1"/>
</dbReference>
<dbReference type="OrthoDB" id="9805821at2"/>
<evidence type="ECO:0000256" key="1">
    <source>
        <dbReference type="ARBA" id="ARBA00005336"/>
    </source>
</evidence>
<keyword evidence="3 6" id="KW-0378">Hydrolase</keyword>
<evidence type="ECO:0000256" key="2">
    <source>
        <dbReference type="ARBA" id="ARBA00022729"/>
    </source>
</evidence>